<protein>
    <submittedName>
        <fullName evidence="7">Alcohol dehydrogenase</fullName>
    </submittedName>
</protein>
<keyword evidence="3" id="KW-0560">Oxidoreductase</keyword>
<dbReference type="FunFam" id="3.40.50.1970:FF:000003">
    <property type="entry name" value="Alcohol dehydrogenase, iron-containing"/>
    <property type="match status" value="1"/>
</dbReference>
<dbReference type="EMBL" id="FNJI01000002">
    <property type="protein sequence ID" value="SDO49744.1"/>
    <property type="molecule type" value="Genomic_DNA"/>
</dbReference>
<evidence type="ECO:0000256" key="2">
    <source>
        <dbReference type="ARBA" id="ARBA00007358"/>
    </source>
</evidence>
<evidence type="ECO:0000259" key="6">
    <source>
        <dbReference type="Pfam" id="PF25137"/>
    </source>
</evidence>
<evidence type="ECO:0000313" key="7">
    <source>
        <dbReference type="EMBL" id="SDO49744.1"/>
    </source>
</evidence>
<evidence type="ECO:0000256" key="1">
    <source>
        <dbReference type="ARBA" id="ARBA00001962"/>
    </source>
</evidence>
<dbReference type="Gene3D" id="1.20.1090.10">
    <property type="entry name" value="Dehydroquinate synthase-like - alpha domain"/>
    <property type="match status" value="1"/>
</dbReference>
<comment type="cofactor">
    <cofactor evidence="1">
        <name>Fe cation</name>
        <dbReference type="ChEBI" id="CHEBI:24875"/>
    </cofactor>
</comment>
<dbReference type="STRING" id="91360.SAMN05660330_00404"/>
<evidence type="ECO:0000256" key="4">
    <source>
        <dbReference type="ARBA" id="ARBA00023027"/>
    </source>
</evidence>
<dbReference type="InterPro" id="IPR056798">
    <property type="entry name" value="ADH_Fe_C"/>
</dbReference>
<evidence type="ECO:0000256" key="3">
    <source>
        <dbReference type="ARBA" id="ARBA00023002"/>
    </source>
</evidence>
<evidence type="ECO:0000259" key="5">
    <source>
        <dbReference type="Pfam" id="PF00465"/>
    </source>
</evidence>
<dbReference type="Proteomes" id="UP000199073">
    <property type="component" value="Unassembled WGS sequence"/>
</dbReference>
<dbReference type="InterPro" id="IPR018211">
    <property type="entry name" value="ADH_Fe_CS"/>
</dbReference>
<keyword evidence="4" id="KW-0520">NAD</keyword>
<dbReference type="CDD" id="cd08188">
    <property type="entry name" value="PDDH"/>
    <property type="match status" value="1"/>
</dbReference>
<dbReference type="PROSITE" id="PS00060">
    <property type="entry name" value="ADH_IRON_2"/>
    <property type="match status" value="1"/>
</dbReference>
<dbReference type="PANTHER" id="PTHR11496">
    <property type="entry name" value="ALCOHOL DEHYDROGENASE"/>
    <property type="match status" value="1"/>
</dbReference>
<dbReference type="SUPFAM" id="SSF56796">
    <property type="entry name" value="Dehydroquinate synthase-like"/>
    <property type="match status" value="1"/>
</dbReference>
<dbReference type="GO" id="GO:0046872">
    <property type="term" value="F:metal ion binding"/>
    <property type="evidence" value="ECO:0007669"/>
    <property type="project" value="InterPro"/>
</dbReference>
<dbReference type="PANTHER" id="PTHR11496:SF102">
    <property type="entry name" value="ALCOHOL DEHYDROGENASE 4"/>
    <property type="match status" value="1"/>
</dbReference>
<dbReference type="FunFam" id="1.20.1090.10:FF:000001">
    <property type="entry name" value="Aldehyde-alcohol dehydrogenase"/>
    <property type="match status" value="1"/>
</dbReference>
<organism evidence="7 8">
    <name type="scientific">Desulforhopalus singaporensis</name>
    <dbReference type="NCBI Taxonomy" id="91360"/>
    <lineage>
        <taxon>Bacteria</taxon>
        <taxon>Pseudomonadati</taxon>
        <taxon>Thermodesulfobacteriota</taxon>
        <taxon>Desulfobulbia</taxon>
        <taxon>Desulfobulbales</taxon>
        <taxon>Desulfocapsaceae</taxon>
        <taxon>Desulforhopalus</taxon>
    </lineage>
</organism>
<dbReference type="InterPro" id="IPR039697">
    <property type="entry name" value="Alcohol_dehydrogenase_Fe"/>
</dbReference>
<dbReference type="Pfam" id="PF25137">
    <property type="entry name" value="ADH_Fe_C"/>
    <property type="match status" value="1"/>
</dbReference>
<accession>A0A1H0K1I1</accession>
<dbReference type="GO" id="GO:0004022">
    <property type="term" value="F:alcohol dehydrogenase (NAD+) activity"/>
    <property type="evidence" value="ECO:0007669"/>
    <property type="project" value="TreeGrafter"/>
</dbReference>
<dbReference type="Pfam" id="PF00465">
    <property type="entry name" value="Fe-ADH"/>
    <property type="match status" value="1"/>
</dbReference>
<dbReference type="OrthoDB" id="9778433at2"/>
<dbReference type="AlphaFoldDB" id="A0A1H0K1I1"/>
<dbReference type="InterPro" id="IPR001670">
    <property type="entry name" value="ADH_Fe/GldA"/>
</dbReference>
<dbReference type="Gene3D" id="3.40.50.1970">
    <property type="match status" value="1"/>
</dbReference>
<proteinExistence type="inferred from homology"/>
<sequence>MAIREEVYGYFIPSVTLVGVGAAKEIPVKIAALGGKKPLIVTDKGIVSAGIAKQITDLLDQAGMKYVVFDETIPNPTDTNVHDGVDVYKKNDCDSLITLGGGSAHDCGKGVGLVIANGGKIQDFEGVDKSTNAMPPYVAVNTTAGTASEMTRFCIITDTARKVKMAIVDWRVTPGIAIDDPMLMVGMPPALTAATGMDALTHAVEAYVSTIATPMTDSAAEKAIELIAKHLRPAVANGSDIEAREGMCYAQYLAGMAFNNASLGHVHAMAHQLGGFYDLPHGECNAILLPHVSNFNLIAKMERFAKIAELMGENTAGLSPREAAELALVAIRKLSADIGIPAGLIELGKRYGKEVKAADIATMTANAQKDACGLTNPRIPSDEDVQAIYTAAL</sequence>
<reference evidence="7 8" key="1">
    <citation type="submission" date="2016-10" db="EMBL/GenBank/DDBJ databases">
        <authorList>
            <person name="de Groot N.N."/>
        </authorList>
    </citation>
    <scope>NUCLEOTIDE SEQUENCE [LARGE SCALE GENOMIC DNA]</scope>
    <source>
        <strain evidence="7 8">DSM 12130</strain>
    </source>
</reference>
<comment type="similarity">
    <text evidence="2">Belongs to the iron-containing alcohol dehydrogenase family.</text>
</comment>
<feature type="domain" description="Alcohol dehydrogenase iron-type/glycerol dehydrogenase GldA" evidence="5">
    <location>
        <begin position="13"/>
        <end position="181"/>
    </location>
</feature>
<name>A0A1H0K1I1_9BACT</name>
<gene>
    <name evidence="7" type="ORF">SAMN05660330_00404</name>
</gene>
<dbReference type="RefSeq" id="WP_092219246.1">
    <property type="nucleotide sequence ID" value="NZ_FNJI01000002.1"/>
</dbReference>
<keyword evidence="8" id="KW-1185">Reference proteome</keyword>
<evidence type="ECO:0000313" key="8">
    <source>
        <dbReference type="Proteomes" id="UP000199073"/>
    </source>
</evidence>
<dbReference type="PROSITE" id="PS00913">
    <property type="entry name" value="ADH_IRON_1"/>
    <property type="match status" value="1"/>
</dbReference>
<feature type="domain" description="Fe-containing alcohol dehydrogenase-like C-terminal" evidence="6">
    <location>
        <begin position="192"/>
        <end position="392"/>
    </location>
</feature>